<keyword evidence="1" id="KW-0472">Membrane</keyword>
<dbReference type="EMBL" id="BOPF01000002">
    <property type="protein sequence ID" value="GIJ43411.1"/>
    <property type="molecule type" value="Genomic_DNA"/>
</dbReference>
<name>A0A8J3YEA0_9ACTN</name>
<dbReference type="Proteomes" id="UP000619260">
    <property type="component" value="Unassembled WGS sequence"/>
</dbReference>
<gene>
    <name evidence="2" type="ORF">Val02_02970</name>
</gene>
<sequence length="292" mass="30229">MSILGGLRAEAAPAVAAVAFAMAAVGALLAVLPAAADAAGRAVEGVAWVIAAFLGVVLPDYRPLVAIGHIPVLLAGKPFGWPAGATIASQVPWPVVNQLLCMAGGVLFAVAAARHRRLRTGRGVVPGRRLGVAATWVAVGVPVVYAATRWAWALGIPLGFSGAQLRAFDREMPGIWWAGAALGSMALIGSVLTVGLIRPWGETFPRWLPVLRGRRVPVPLAVVPAMVVALAVTSAGLMFIRVLAAEPTATNWAAMGPAVLWPLWGAALATAALAYRSRRLLRGNVGRKPTPL</sequence>
<reference evidence="2" key="1">
    <citation type="submission" date="2021-01" db="EMBL/GenBank/DDBJ databases">
        <title>Whole genome shotgun sequence of Virgisporangium aliadipatigenens NBRC 105644.</title>
        <authorList>
            <person name="Komaki H."/>
            <person name="Tamura T."/>
        </authorList>
    </citation>
    <scope>NUCLEOTIDE SEQUENCE</scope>
    <source>
        <strain evidence="2">NBRC 105644</strain>
    </source>
</reference>
<evidence type="ECO:0000256" key="1">
    <source>
        <dbReference type="SAM" id="Phobius"/>
    </source>
</evidence>
<comment type="caution">
    <text evidence="2">The sequence shown here is derived from an EMBL/GenBank/DDBJ whole genome shotgun (WGS) entry which is preliminary data.</text>
</comment>
<organism evidence="2 3">
    <name type="scientific">Virgisporangium aliadipatigenens</name>
    <dbReference type="NCBI Taxonomy" id="741659"/>
    <lineage>
        <taxon>Bacteria</taxon>
        <taxon>Bacillati</taxon>
        <taxon>Actinomycetota</taxon>
        <taxon>Actinomycetes</taxon>
        <taxon>Micromonosporales</taxon>
        <taxon>Micromonosporaceae</taxon>
        <taxon>Virgisporangium</taxon>
    </lineage>
</organism>
<feature type="transmembrane region" description="Helical" evidence="1">
    <location>
        <begin position="38"/>
        <end position="57"/>
    </location>
</feature>
<dbReference type="RefSeq" id="WP_203896998.1">
    <property type="nucleotide sequence ID" value="NZ_BOPF01000002.1"/>
</dbReference>
<dbReference type="AlphaFoldDB" id="A0A8J3YEA0"/>
<evidence type="ECO:0000313" key="2">
    <source>
        <dbReference type="EMBL" id="GIJ43411.1"/>
    </source>
</evidence>
<accession>A0A8J3YEA0</accession>
<feature type="transmembrane region" description="Helical" evidence="1">
    <location>
        <begin position="175"/>
        <end position="197"/>
    </location>
</feature>
<feature type="transmembrane region" description="Helical" evidence="1">
    <location>
        <begin position="252"/>
        <end position="275"/>
    </location>
</feature>
<feature type="transmembrane region" description="Helical" evidence="1">
    <location>
        <begin position="218"/>
        <end position="240"/>
    </location>
</feature>
<feature type="transmembrane region" description="Helical" evidence="1">
    <location>
        <begin position="95"/>
        <end position="113"/>
    </location>
</feature>
<feature type="transmembrane region" description="Helical" evidence="1">
    <location>
        <begin position="12"/>
        <end position="32"/>
    </location>
</feature>
<evidence type="ECO:0000313" key="3">
    <source>
        <dbReference type="Proteomes" id="UP000619260"/>
    </source>
</evidence>
<feature type="transmembrane region" description="Helical" evidence="1">
    <location>
        <begin position="133"/>
        <end position="155"/>
    </location>
</feature>
<keyword evidence="1" id="KW-0812">Transmembrane</keyword>
<keyword evidence="3" id="KW-1185">Reference proteome</keyword>
<protein>
    <submittedName>
        <fullName evidence="2">Uncharacterized protein</fullName>
    </submittedName>
</protein>
<proteinExistence type="predicted"/>
<keyword evidence="1" id="KW-1133">Transmembrane helix</keyword>